<protein>
    <submittedName>
        <fullName evidence="1">Uncharacterized protein</fullName>
    </submittedName>
</protein>
<sequence>MKNILFKYLLFLLIYLFNVESSKILVFSPTISRSHMISNARIADTLASDGHNVTLLEVGFIVPVGALNASKIANTILVPGQFIDPKEFDPAILAEISFKNVDLTMNFIGASIFQTTHNNACESK</sequence>
<reference evidence="1" key="1">
    <citation type="submission" date="2023-11" db="EMBL/GenBank/DDBJ databases">
        <authorList>
            <person name="Poullet M."/>
        </authorList>
    </citation>
    <scope>NUCLEOTIDE SEQUENCE</scope>
    <source>
        <strain evidence="1">E1834</strain>
    </source>
</reference>
<name>A0ACB0YVJ6_MELEN</name>
<comment type="caution">
    <text evidence="1">The sequence shown here is derived from an EMBL/GenBank/DDBJ whole genome shotgun (WGS) entry which is preliminary data.</text>
</comment>
<proteinExistence type="predicted"/>
<evidence type="ECO:0000313" key="2">
    <source>
        <dbReference type="Proteomes" id="UP001497535"/>
    </source>
</evidence>
<dbReference type="EMBL" id="CAVMJV010000019">
    <property type="protein sequence ID" value="CAK5065157.1"/>
    <property type="molecule type" value="Genomic_DNA"/>
</dbReference>
<keyword evidence="2" id="KW-1185">Reference proteome</keyword>
<gene>
    <name evidence="1" type="ORF">MENTE1834_LOCUS17236</name>
</gene>
<organism evidence="1 2">
    <name type="scientific">Meloidogyne enterolobii</name>
    <name type="common">Root-knot nematode worm</name>
    <name type="synonym">Meloidogyne mayaguensis</name>
    <dbReference type="NCBI Taxonomy" id="390850"/>
    <lineage>
        <taxon>Eukaryota</taxon>
        <taxon>Metazoa</taxon>
        <taxon>Ecdysozoa</taxon>
        <taxon>Nematoda</taxon>
        <taxon>Chromadorea</taxon>
        <taxon>Rhabditida</taxon>
        <taxon>Tylenchina</taxon>
        <taxon>Tylenchomorpha</taxon>
        <taxon>Tylenchoidea</taxon>
        <taxon>Meloidogynidae</taxon>
        <taxon>Meloidogyninae</taxon>
        <taxon>Meloidogyne</taxon>
    </lineage>
</organism>
<accession>A0ACB0YVJ6</accession>
<evidence type="ECO:0000313" key="1">
    <source>
        <dbReference type="EMBL" id="CAK5065157.1"/>
    </source>
</evidence>
<dbReference type="Proteomes" id="UP001497535">
    <property type="component" value="Unassembled WGS sequence"/>
</dbReference>